<dbReference type="Proteomes" id="UP000719412">
    <property type="component" value="Unassembled WGS sequence"/>
</dbReference>
<gene>
    <name evidence="2" type="ORF">GEV33_000803</name>
</gene>
<evidence type="ECO:0000256" key="1">
    <source>
        <dbReference type="SAM" id="MobiDB-lite"/>
    </source>
</evidence>
<accession>A0A8J6HWS9</accession>
<keyword evidence="3" id="KW-1185">Reference proteome</keyword>
<feature type="region of interest" description="Disordered" evidence="1">
    <location>
        <begin position="50"/>
        <end position="80"/>
    </location>
</feature>
<feature type="compositionally biased region" description="Polar residues" evidence="1">
    <location>
        <begin position="50"/>
        <end position="72"/>
    </location>
</feature>
<sequence length="80" mass="8891">MRIDEIDETGISEASLLQRDGFIVAQEVLSFTVTRHVTRSEAKVIRVSSDQSSLAERARNSQSVSGDFNIDFSTEKSLID</sequence>
<reference evidence="2" key="2">
    <citation type="submission" date="2021-08" db="EMBL/GenBank/DDBJ databases">
        <authorList>
            <person name="Eriksson T."/>
        </authorList>
    </citation>
    <scope>NUCLEOTIDE SEQUENCE</scope>
    <source>
        <strain evidence="2">Stoneville</strain>
        <tissue evidence="2">Whole head</tissue>
    </source>
</reference>
<dbReference type="EMBL" id="JABDTM020005021">
    <property type="protein sequence ID" value="KAH0821987.1"/>
    <property type="molecule type" value="Genomic_DNA"/>
</dbReference>
<proteinExistence type="predicted"/>
<organism evidence="2 3">
    <name type="scientific">Tenebrio molitor</name>
    <name type="common">Yellow mealworm beetle</name>
    <dbReference type="NCBI Taxonomy" id="7067"/>
    <lineage>
        <taxon>Eukaryota</taxon>
        <taxon>Metazoa</taxon>
        <taxon>Ecdysozoa</taxon>
        <taxon>Arthropoda</taxon>
        <taxon>Hexapoda</taxon>
        <taxon>Insecta</taxon>
        <taxon>Pterygota</taxon>
        <taxon>Neoptera</taxon>
        <taxon>Endopterygota</taxon>
        <taxon>Coleoptera</taxon>
        <taxon>Polyphaga</taxon>
        <taxon>Cucujiformia</taxon>
        <taxon>Tenebrionidae</taxon>
        <taxon>Tenebrio</taxon>
    </lineage>
</organism>
<evidence type="ECO:0000313" key="3">
    <source>
        <dbReference type="Proteomes" id="UP000719412"/>
    </source>
</evidence>
<evidence type="ECO:0000313" key="2">
    <source>
        <dbReference type="EMBL" id="KAH0821987.1"/>
    </source>
</evidence>
<reference evidence="2" key="1">
    <citation type="journal article" date="2020" name="J Insects Food Feed">
        <title>The yellow mealworm (Tenebrio molitor) genome: a resource for the emerging insects as food and feed industry.</title>
        <authorList>
            <person name="Eriksson T."/>
            <person name="Andere A."/>
            <person name="Kelstrup H."/>
            <person name="Emery V."/>
            <person name="Picard C."/>
        </authorList>
    </citation>
    <scope>NUCLEOTIDE SEQUENCE</scope>
    <source>
        <strain evidence="2">Stoneville</strain>
        <tissue evidence="2">Whole head</tissue>
    </source>
</reference>
<comment type="caution">
    <text evidence="2">The sequence shown here is derived from an EMBL/GenBank/DDBJ whole genome shotgun (WGS) entry which is preliminary data.</text>
</comment>
<name>A0A8J6HWS9_TENMO</name>
<dbReference type="AlphaFoldDB" id="A0A8J6HWS9"/>
<protein>
    <submittedName>
        <fullName evidence="2">Uncharacterized protein</fullName>
    </submittedName>
</protein>